<feature type="binding site" evidence="6">
    <location>
        <begin position="255"/>
        <end position="258"/>
    </location>
    <ligand>
        <name>substrate</name>
    </ligand>
</feature>
<dbReference type="OMA" id="YKPIINI"/>
<sequence>MVPRAYVLAIGLALASSIGASEATVDLVVNTWAFTAATDAAWRVMMKDGARAVDVVEAGCATCEEEQCGGTVGWGGSPDENGETTLDAMIMDGTTMNAGSVAALRQVGNAVAVARAIMEGTEHTTLCGSQATDFASTALGMTPRDISSARSRAAHDEWKANNCQPNFWAKSGQIRPDSTLHCGPYKFGRSNGHATREPVTTSHDTISMVAIAKGNVASATSTNGATFKISGRVGDGPIIGSGSYADTRVGGCGSTGDGDIMMRFLPCYQAVENMRLGMSPTEAARDAINRIADVFPHFNGAVIAVNVDGMHGAATHGFDPFPYSFRFANESQSSIAYVHPHRGRRPVATK</sequence>
<geneLocation type="mitochondrion" evidence="10"/>
<evidence type="ECO:0000256" key="4">
    <source>
        <dbReference type="ARBA" id="ARBA00022813"/>
    </source>
</evidence>
<accession>A0A0G4ILX8</accession>
<evidence type="ECO:0000313" key="12">
    <source>
        <dbReference type="Proteomes" id="UP000290189"/>
    </source>
</evidence>
<dbReference type="GO" id="GO:0003948">
    <property type="term" value="F:N4-(beta-N-acetylglucosaminyl)-L-asparaginase activity"/>
    <property type="evidence" value="ECO:0007669"/>
    <property type="project" value="UniProtKB-ARBA"/>
</dbReference>
<dbReference type="AlphaFoldDB" id="A0A0G4ILX8"/>
<reference evidence="9 11" key="1">
    <citation type="submission" date="2015-02" db="EMBL/GenBank/DDBJ databases">
        <authorList>
            <person name="Chooi Y.-H."/>
        </authorList>
    </citation>
    <scope>NUCLEOTIDE SEQUENCE [LARGE SCALE GENOMIC DNA]</scope>
    <source>
        <strain evidence="9">E3</strain>
    </source>
</reference>
<dbReference type="GO" id="GO:0008233">
    <property type="term" value="F:peptidase activity"/>
    <property type="evidence" value="ECO:0007669"/>
    <property type="project" value="UniProtKB-KW"/>
</dbReference>
<protein>
    <submittedName>
        <fullName evidence="9">Uncharacterized protein</fullName>
    </submittedName>
</protein>
<dbReference type="InterPro" id="IPR000246">
    <property type="entry name" value="Peptidase_T2"/>
</dbReference>
<dbReference type="OrthoDB" id="188713at2759"/>
<keyword evidence="11" id="KW-1185">Reference proteome</keyword>
<dbReference type="EMBL" id="OVEO01000001">
    <property type="protein sequence ID" value="SPQ93359.1"/>
    <property type="molecule type" value="Genomic_DNA"/>
</dbReference>
<dbReference type="PANTHER" id="PTHR10188:SF6">
    <property type="entry name" value="N(4)-(BETA-N-ACETYLGLUCOSAMINYL)-L-ASPARAGINASE"/>
    <property type="match status" value="1"/>
</dbReference>
<keyword evidence="10" id="KW-0496">Mitochondrion</keyword>
<keyword evidence="2" id="KW-0645">Protease</keyword>
<feature type="signal peptide" evidence="8">
    <location>
        <begin position="1"/>
        <end position="23"/>
    </location>
</feature>
<dbReference type="PANTHER" id="PTHR10188">
    <property type="entry name" value="L-ASPARAGINASE"/>
    <property type="match status" value="1"/>
</dbReference>
<reference evidence="10 12" key="2">
    <citation type="submission" date="2018-03" db="EMBL/GenBank/DDBJ databases">
        <authorList>
            <person name="Fogelqvist J."/>
        </authorList>
    </citation>
    <scope>NUCLEOTIDE SEQUENCE [LARGE SCALE GENOMIC DNA]</scope>
</reference>
<dbReference type="Proteomes" id="UP000039324">
    <property type="component" value="Unassembled WGS sequence"/>
</dbReference>
<evidence type="ECO:0000256" key="3">
    <source>
        <dbReference type="ARBA" id="ARBA00022801"/>
    </source>
</evidence>
<organism evidence="9 11">
    <name type="scientific">Plasmodiophora brassicae</name>
    <name type="common">Clubroot disease agent</name>
    <dbReference type="NCBI Taxonomy" id="37360"/>
    <lineage>
        <taxon>Eukaryota</taxon>
        <taxon>Sar</taxon>
        <taxon>Rhizaria</taxon>
        <taxon>Endomyxa</taxon>
        <taxon>Phytomyxea</taxon>
        <taxon>Plasmodiophorida</taxon>
        <taxon>Plasmodiophoridae</taxon>
        <taxon>Plasmodiophora</taxon>
    </lineage>
</organism>
<evidence type="ECO:0000256" key="1">
    <source>
        <dbReference type="ARBA" id="ARBA00010872"/>
    </source>
</evidence>
<keyword evidence="3" id="KW-0378">Hydrolase</keyword>
<evidence type="ECO:0000313" key="11">
    <source>
        <dbReference type="Proteomes" id="UP000039324"/>
    </source>
</evidence>
<feature type="binding site" evidence="6">
    <location>
        <begin position="232"/>
        <end position="235"/>
    </location>
    <ligand>
        <name>substrate</name>
    </ligand>
</feature>
<dbReference type="Proteomes" id="UP000290189">
    <property type="component" value="Unassembled WGS sequence"/>
</dbReference>
<proteinExistence type="inferred from homology"/>
<evidence type="ECO:0000313" key="10">
    <source>
        <dbReference type="EMBL" id="SPQ93359.1"/>
    </source>
</evidence>
<dbReference type="STRING" id="37360.A0A0G4ILX8"/>
<comment type="similarity">
    <text evidence="1">Belongs to the Ntn-hydrolase family.</text>
</comment>
<dbReference type="CDD" id="cd04513">
    <property type="entry name" value="Glycosylasparaginase"/>
    <property type="match status" value="1"/>
</dbReference>
<dbReference type="EMBL" id="CDSF01000046">
    <property type="protein sequence ID" value="CEO96097.1"/>
    <property type="molecule type" value="Genomic_DNA"/>
</dbReference>
<feature type="site" description="Cleavage; by autolysis" evidence="7">
    <location>
        <begin position="204"/>
        <end position="205"/>
    </location>
</feature>
<name>A0A0G4ILX8_PLABS</name>
<evidence type="ECO:0000256" key="5">
    <source>
        <dbReference type="PIRSR" id="PIRSR600246-1"/>
    </source>
</evidence>
<dbReference type="Gene3D" id="3.60.20.30">
    <property type="entry name" value="(Glycosyl)asparaginase"/>
    <property type="match status" value="1"/>
</dbReference>
<dbReference type="GO" id="GO:0006508">
    <property type="term" value="P:proteolysis"/>
    <property type="evidence" value="ECO:0007669"/>
    <property type="project" value="UniProtKB-KW"/>
</dbReference>
<dbReference type="FunFam" id="3.60.20.30:FF:000003">
    <property type="entry name" value="N(4)-(Beta-N-acetylglucosaminyl)-L-asparaginase isoform X1"/>
    <property type="match status" value="1"/>
</dbReference>
<dbReference type="InterPro" id="IPR029055">
    <property type="entry name" value="Ntn_hydrolases_N"/>
</dbReference>
<evidence type="ECO:0000256" key="6">
    <source>
        <dbReference type="PIRSR" id="PIRSR600246-2"/>
    </source>
</evidence>
<keyword evidence="4" id="KW-0068">Autocatalytic cleavage</keyword>
<dbReference type="Pfam" id="PF01112">
    <property type="entry name" value="Asparaginase_2"/>
    <property type="match status" value="1"/>
</dbReference>
<evidence type="ECO:0000313" key="9">
    <source>
        <dbReference type="EMBL" id="CEO96097.1"/>
    </source>
</evidence>
<keyword evidence="8" id="KW-0732">Signal</keyword>
<dbReference type="SUPFAM" id="SSF56235">
    <property type="entry name" value="N-terminal nucleophile aminohydrolases (Ntn hydrolases)"/>
    <property type="match status" value="1"/>
</dbReference>
<gene>
    <name evidence="9" type="ORF">PBRA_004786</name>
    <name evidence="10" type="ORF">PLBR_LOCUS574</name>
</gene>
<evidence type="ECO:0000256" key="8">
    <source>
        <dbReference type="SAM" id="SignalP"/>
    </source>
</evidence>
<evidence type="ECO:0000256" key="2">
    <source>
        <dbReference type="ARBA" id="ARBA00022670"/>
    </source>
</evidence>
<dbReference type="GO" id="GO:0005737">
    <property type="term" value="C:cytoplasm"/>
    <property type="evidence" value="ECO:0007669"/>
    <property type="project" value="TreeGrafter"/>
</dbReference>
<feature type="active site" description="Nucleophile" evidence="5">
    <location>
        <position position="205"/>
    </location>
</feature>
<feature type="chain" id="PRO_5036293135" evidence="8">
    <location>
        <begin position="24"/>
        <end position="350"/>
    </location>
</feature>
<evidence type="ECO:0000256" key="7">
    <source>
        <dbReference type="PIRSR" id="PIRSR600246-3"/>
    </source>
</evidence>